<accession>A0A0A9GX32</accession>
<name>A0A0A9GX32_ARUDO</name>
<reference evidence="1" key="1">
    <citation type="submission" date="2014-09" db="EMBL/GenBank/DDBJ databases">
        <authorList>
            <person name="Magalhaes I.L.F."/>
            <person name="Oliveira U."/>
            <person name="Santos F.R."/>
            <person name="Vidigal T.H.D.A."/>
            <person name="Brescovit A.D."/>
            <person name="Santos A.J."/>
        </authorList>
    </citation>
    <scope>NUCLEOTIDE SEQUENCE</scope>
    <source>
        <tissue evidence="1">Shoot tissue taken approximately 20 cm above the soil surface</tissue>
    </source>
</reference>
<protein>
    <submittedName>
        <fullName evidence="1">Uncharacterized protein</fullName>
    </submittedName>
</protein>
<reference evidence="1" key="2">
    <citation type="journal article" date="2015" name="Data Brief">
        <title>Shoot transcriptome of the giant reed, Arundo donax.</title>
        <authorList>
            <person name="Barrero R.A."/>
            <person name="Guerrero F.D."/>
            <person name="Moolhuijzen P."/>
            <person name="Goolsby J.A."/>
            <person name="Tidwell J."/>
            <person name="Bellgard S.E."/>
            <person name="Bellgard M.I."/>
        </authorList>
    </citation>
    <scope>NUCLEOTIDE SEQUENCE</scope>
    <source>
        <tissue evidence="1">Shoot tissue taken approximately 20 cm above the soil surface</tissue>
    </source>
</reference>
<evidence type="ECO:0000313" key="1">
    <source>
        <dbReference type="EMBL" id="JAE27131.1"/>
    </source>
</evidence>
<proteinExistence type="predicted"/>
<dbReference type="AlphaFoldDB" id="A0A0A9GX32"/>
<dbReference type="EMBL" id="GBRH01170765">
    <property type="protein sequence ID" value="JAE27131.1"/>
    <property type="molecule type" value="Transcribed_RNA"/>
</dbReference>
<sequence>MKMEIPSISKRGYKLREQDITGLIQDIVQL</sequence>
<organism evidence="1">
    <name type="scientific">Arundo donax</name>
    <name type="common">Giant reed</name>
    <name type="synonym">Donax arundinaceus</name>
    <dbReference type="NCBI Taxonomy" id="35708"/>
    <lineage>
        <taxon>Eukaryota</taxon>
        <taxon>Viridiplantae</taxon>
        <taxon>Streptophyta</taxon>
        <taxon>Embryophyta</taxon>
        <taxon>Tracheophyta</taxon>
        <taxon>Spermatophyta</taxon>
        <taxon>Magnoliopsida</taxon>
        <taxon>Liliopsida</taxon>
        <taxon>Poales</taxon>
        <taxon>Poaceae</taxon>
        <taxon>PACMAD clade</taxon>
        <taxon>Arundinoideae</taxon>
        <taxon>Arundineae</taxon>
        <taxon>Arundo</taxon>
    </lineage>
</organism>